<feature type="repeat" description="ANK" evidence="3">
    <location>
        <begin position="941"/>
        <end position="973"/>
    </location>
</feature>
<feature type="repeat" description="ANK" evidence="3">
    <location>
        <begin position="1073"/>
        <end position="1105"/>
    </location>
</feature>
<keyword evidence="6" id="KW-1185">Reference proteome</keyword>
<feature type="repeat" description="ANK" evidence="3">
    <location>
        <begin position="740"/>
        <end position="772"/>
    </location>
</feature>
<keyword evidence="1" id="KW-0677">Repeat</keyword>
<dbReference type="PROSITE" id="PS50088">
    <property type="entry name" value="ANK_REPEAT"/>
    <property type="match status" value="14"/>
</dbReference>
<dbReference type="SUPFAM" id="SSF48403">
    <property type="entry name" value="Ankyrin repeat"/>
    <property type="match status" value="2"/>
</dbReference>
<evidence type="ECO:0000259" key="4">
    <source>
        <dbReference type="PROSITE" id="PS50837"/>
    </source>
</evidence>
<reference evidence="5 6" key="1">
    <citation type="journal article" date="2023" name="IMA Fungus">
        <title>Comparative genomic study of the Penicillium genus elucidates a diverse pangenome and 15 lateral gene transfer events.</title>
        <authorList>
            <person name="Petersen C."/>
            <person name="Sorensen T."/>
            <person name="Nielsen M.R."/>
            <person name="Sondergaard T.E."/>
            <person name="Sorensen J.L."/>
            <person name="Fitzpatrick D.A."/>
            <person name="Frisvad J.C."/>
            <person name="Nielsen K.L."/>
        </authorList>
    </citation>
    <scope>NUCLEOTIDE SEQUENCE [LARGE SCALE GENOMIC DNA]</scope>
    <source>
        <strain evidence="5 6">IBT 35679</strain>
    </source>
</reference>
<dbReference type="SUPFAM" id="SSF52540">
    <property type="entry name" value="P-loop containing nucleoside triphosphate hydrolases"/>
    <property type="match status" value="1"/>
</dbReference>
<feature type="repeat" description="ANK" evidence="3">
    <location>
        <begin position="810"/>
        <end position="838"/>
    </location>
</feature>
<dbReference type="InterPro" id="IPR036770">
    <property type="entry name" value="Ankyrin_rpt-contain_sf"/>
</dbReference>
<feature type="repeat" description="ANK" evidence="3">
    <location>
        <begin position="708"/>
        <end position="740"/>
    </location>
</feature>
<feature type="repeat" description="ANK" evidence="3">
    <location>
        <begin position="773"/>
        <end position="805"/>
    </location>
</feature>
<evidence type="ECO:0000313" key="5">
    <source>
        <dbReference type="EMBL" id="KAJ5538395.1"/>
    </source>
</evidence>
<feature type="repeat" description="ANK" evidence="3">
    <location>
        <begin position="1109"/>
        <end position="1138"/>
    </location>
</feature>
<feature type="repeat" description="ANK" evidence="3">
    <location>
        <begin position="1040"/>
        <end position="1072"/>
    </location>
</feature>
<dbReference type="Pfam" id="PF17111">
    <property type="entry name" value="PigL_N"/>
    <property type="match status" value="1"/>
</dbReference>
<dbReference type="Gene3D" id="1.25.40.20">
    <property type="entry name" value="Ankyrin repeat-containing domain"/>
    <property type="match status" value="5"/>
</dbReference>
<dbReference type="InterPro" id="IPR027417">
    <property type="entry name" value="P-loop_NTPase"/>
</dbReference>
<dbReference type="Pfam" id="PF24883">
    <property type="entry name" value="NPHP3_N"/>
    <property type="match status" value="1"/>
</dbReference>
<feature type="repeat" description="ANK" evidence="3">
    <location>
        <begin position="977"/>
        <end position="1006"/>
    </location>
</feature>
<dbReference type="PROSITE" id="PS50837">
    <property type="entry name" value="NACHT"/>
    <property type="match status" value="1"/>
</dbReference>
<evidence type="ECO:0000256" key="3">
    <source>
        <dbReference type="PROSITE-ProRule" id="PRU00023"/>
    </source>
</evidence>
<dbReference type="InterPro" id="IPR054471">
    <property type="entry name" value="GPIID_WHD"/>
</dbReference>
<dbReference type="PANTHER" id="PTHR24198">
    <property type="entry name" value="ANKYRIN REPEAT AND PROTEIN KINASE DOMAIN-CONTAINING PROTEIN"/>
    <property type="match status" value="1"/>
</dbReference>
<feature type="repeat" description="ANK" evidence="3">
    <location>
        <begin position="1007"/>
        <end position="1039"/>
    </location>
</feature>
<feature type="repeat" description="ANK" evidence="3">
    <location>
        <begin position="1139"/>
        <end position="1167"/>
    </location>
</feature>
<feature type="repeat" description="ANK" evidence="3">
    <location>
        <begin position="908"/>
        <end position="940"/>
    </location>
</feature>
<keyword evidence="2 3" id="KW-0040">ANK repeat</keyword>
<dbReference type="PANTHER" id="PTHR24198:SF165">
    <property type="entry name" value="ANKYRIN REPEAT-CONTAINING PROTEIN-RELATED"/>
    <property type="match status" value="1"/>
</dbReference>
<dbReference type="Proteomes" id="UP001220324">
    <property type="component" value="Unassembled WGS sequence"/>
</dbReference>
<dbReference type="InterPro" id="IPR031348">
    <property type="entry name" value="PigL_N"/>
</dbReference>
<dbReference type="EMBL" id="JAQIZZ010000006">
    <property type="protein sequence ID" value="KAJ5538395.1"/>
    <property type="molecule type" value="Genomic_DNA"/>
</dbReference>
<evidence type="ECO:0000256" key="2">
    <source>
        <dbReference type="ARBA" id="ARBA00023043"/>
    </source>
</evidence>
<comment type="caution">
    <text evidence="5">The sequence shown here is derived from an EMBL/GenBank/DDBJ whole genome shotgun (WGS) entry which is preliminary data.</text>
</comment>
<dbReference type="PRINTS" id="PR01415">
    <property type="entry name" value="ANKYRIN"/>
</dbReference>
<dbReference type="GO" id="GO:0005737">
    <property type="term" value="C:cytoplasm"/>
    <property type="evidence" value="ECO:0007669"/>
    <property type="project" value="TreeGrafter"/>
</dbReference>
<name>A0AAD6CTX6_9EURO</name>
<dbReference type="InterPro" id="IPR007111">
    <property type="entry name" value="NACHT_NTPase"/>
</dbReference>
<proteinExistence type="predicted"/>
<dbReference type="Gene3D" id="3.40.50.300">
    <property type="entry name" value="P-loop containing nucleotide triphosphate hydrolases"/>
    <property type="match status" value="1"/>
</dbReference>
<evidence type="ECO:0000313" key="6">
    <source>
        <dbReference type="Proteomes" id="UP001220324"/>
    </source>
</evidence>
<feature type="domain" description="NACHT" evidence="4">
    <location>
        <begin position="218"/>
        <end position="367"/>
    </location>
</feature>
<gene>
    <name evidence="5" type="ORF">N7494_007874</name>
</gene>
<dbReference type="Pfam" id="PF22939">
    <property type="entry name" value="WHD_GPIID"/>
    <property type="match status" value="1"/>
</dbReference>
<dbReference type="InterPro" id="IPR056884">
    <property type="entry name" value="NPHP3-like_N"/>
</dbReference>
<feature type="repeat" description="ANK" evidence="3">
    <location>
        <begin position="875"/>
        <end position="907"/>
    </location>
</feature>
<dbReference type="AlphaFoldDB" id="A0AAD6CTX6"/>
<accession>A0AAD6CTX6</accession>
<protein>
    <recommendedName>
        <fullName evidence="4">NACHT domain-containing protein</fullName>
    </recommendedName>
</protein>
<dbReference type="PROSITE" id="PS50297">
    <property type="entry name" value="ANK_REP_REGION"/>
    <property type="match status" value="11"/>
</dbReference>
<organism evidence="5 6">
    <name type="scientific">Penicillium frequentans</name>
    <dbReference type="NCBI Taxonomy" id="3151616"/>
    <lineage>
        <taxon>Eukaryota</taxon>
        <taxon>Fungi</taxon>
        <taxon>Dikarya</taxon>
        <taxon>Ascomycota</taxon>
        <taxon>Pezizomycotina</taxon>
        <taxon>Eurotiomycetes</taxon>
        <taxon>Eurotiomycetidae</taxon>
        <taxon>Eurotiales</taxon>
        <taxon>Aspergillaceae</taxon>
        <taxon>Penicillium</taxon>
    </lineage>
</organism>
<sequence>MADPLSIASGVAGLLSLGIQVTQSLVDFYSAFKNQTGDIAKITQSLESLLAIFRSLEGALQDRQPRTDALLQEIEKSTQGCHSIIKELQAECQKFRKTSAAGYTDRMKSFGRQATYPFRKSTLQKLEEDIEEIQDRLSLALNVLQLKNQNQFDDRILDLKLLVERTAAIQISSTICEWLHAPDAAIDHNNICPKRHTGTGLWFIQSPSFQDWLVKRNSFLWINGFAGSGKSVLCSTVIQYMLREKHNRHNGSGVTLGVGYFYFSFNDESKQDISGMLRALLLQLSAQLEHGEDSLEQLHALYRPSSPPVDALLDWLRKIISHSSETYLLIDALDECPRDNKRDNVLSAIKAMQQWGLPGLHLLVTSRDEVDIRQSLEITSDQDISMKNVEIDKDIVSYVSYQLNNDPKLQKWKERHSEIQDRLTGKAQGVFRYIECQFLALKRARNRNQLDECLSSLPRDLDGTYQRILCSIDEEHIDDVRRFLTVLCVSNRPLTIKELIHAHAVDLEDPPRLDHGRIYEQEDDLVEVCRGLIELSAVEDNTGLDVRVARIAHFSVQEYLESERVVRSEAAKFAIRKEQANTEMAQILLVYLLDPMLSEGVLDMGKLEEFPLAHFAAMQWFHHYGSSCQGLVLRLFAGKTDSFVTWARLHDLDRPWNTSVDFDRAVEDIPLPLYYIALLGLHDVLSALVANPGNEASVSDAVHATGGRWSNALQAAASNGHEKVVKILLDRGAEVNLRVGNTNPILEASSKGHQNVVQVLVDHGADVNCRGGRDGNALLMASTHGHKEVVQILLDNGADANDPGEKYWYALVAASHKGHENIVQNLLDHGADINAKDGLYGSSWDALQAAVFEDHRKVVQILLDHGADVNRQTGRDGNALQVASSKGHEELVRLLLDNGADVNSQCGHFGSALQAAAFKGHDKVVHILLDYGADIHSRGGAYTNALVAAAFSGHERILQMLIDQGADIHLESQLYGNALQAAANGGQEDMVQSLLDRGSDVNARGGTFGTALQAAAYNGFTKIVQKLLSHGADPKAHGGTFGTALQAACVKNSEEIVQILLDLGVDINVSGLNGGTALEVASSNGHENLVQMLLDKGADVNAQGGVYGNALQFASAYGHERVVHILLDRGADVHAQGGRHGTALLAALAKGQRGVVEILLDRGADIEPIL</sequence>
<evidence type="ECO:0000256" key="1">
    <source>
        <dbReference type="ARBA" id="ARBA00022737"/>
    </source>
</evidence>
<dbReference type="InterPro" id="IPR002110">
    <property type="entry name" value="Ankyrin_rpt"/>
</dbReference>
<dbReference type="Pfam" id="PF13637">
    <property type="entry name" value="Ank_4"/>
    <property type="match status" value="2"/>
</dbReference>
<feature type="repeat" description="ANK" evidence="3">
    <location>
        <begin position="842"/>
        <end position="874"/>
    </location>
</feature>
<dbReference type="Pfam" id="PF12796">
    <property type="entry name" value="Ank_2"/>
    <property type="match status" value="4"/>
</dbReference>
<dbReference type="SMART" id="SM00248">
    <property type="entry name" value="ANK"/>
    <property type="match status" value="14"/>
</dbReference>